<reference evidence="2 3" key="1">
    <citation type="submission" date="2021-03" db="EMBL/GenBank/DDBJ databases">
        <title>Staphylococci and Mammaliicocci in bats.</title>
        <authorList>
            <person name="Fountain K."/>
        </authorList>
    </citation>
    <scope>NUCLEOTIDE SEQUENCE [LARGE SCALE GENOMIC DNA]</scope>
    <source>
        <strain evidence="2 3">18_1_E_SW</strain>
    </source>
</reference>
<name>A0ABS3L247_9STAP</name>
<gene>
    <name evidence="2" type="ORF">J3T88_09920</name>
</gene>
<keyword evidence="3" id="KW-1185">Reference proteome</keyword>
<sequence>MSEYLNGLIEHLELTEAQKLSKMNYDKAHKDKQEQEKAENPNDNLDSTQKQLKKENIMSIKDDTARQAEIAKNITLFK</sequence>
<dbReference type="RefSeq" id="WP_073345107.1">
    <property type="nucleotide sequence ID" value="NZ_JAFNLQ010000025.1"/>
</dbReference>
<dbReference type="EMBL" id="JAFNLT010000008">
    <property type="protein sequence ID" value="MBO1227618.1"/>
    <property type="molecule type" value="Genomic_DNA"/>
</dbReference>
<protein>
    <submittedName>
        <fullName evidence="2">Uncharacterized protein</fullName>
    </submittedName>
</protein>
<proteinExistence type="predicted"/>
<feature type="region of interest" description="Disordered" evidence="1">
    <location>
        <begin position="23"/>
        <end position="52"/>
    </location>
</feature>
<evidence type="ECO:0000313" key="2">
    <source>
        <dbReference type="EMBL" id="MBO1227618.1"/>
    </source>
</evidence>
<evidence type="ECO:0000256" key="1">
    <source>
        <dbReference type="SAM" id="MobiDB-lite"/>
    </source>
</evidence>
<dbReference type="Proteomes" id="UP000664081">
    <property type="component" value="Unassembled WGS sequence"/>
</dbReference>
<feature type="compositionally biased region" description="Basic and acidic residues" evidence="1">
    <location>
        <begin position="24"/>
        <end position="40"/>
    </location>
</feature>
<comment type="caution">
    <text evidence="2">The sequence shown here is derived from an EMBL/GenBank/DDBJ whole genome shotgun (WGS) entry which is preliminary data.</text>
</comment>
<feature type="compositionally biased region" description="Polar residues" evidence="1">
    <location>
        <begin position="41"/>
        <end position="50"/>
    </location>
</feature>
<accession>A0ABS3L247</accession>
<evidence type="ECO:0000313" key="3">
    <source>
        <dbReference type="Proteomes" id="UP000664081"/>
    </source>
</evidence>
<organism evidence="2 3">
    <name type="scientific">Staphylococcus nepalensis</name>
    <dbReference type="NCBI Taxonomy" id="214473"/>
    <lineage>
        <taxon>Bacteria</taxon>
        <taxon>Bacillati</taxon>
        <taxon>Bacillota</taxon>
        <taxon>Bacilli</taxon>
        <taxon>Bacillales</taxon>
        <taxon>Staphylococcaceae</taxon>
        <taxon>Staphylococcus</taxon>
    </lineage>
</organism>